<feature type="transmembrane region" description="Helical" evidence="3">
    <location>
        <begin position="12"/>
        <end position="32"/>
    </location>
</feature>
<dbReference type="PRINTS" id="PR00834">
    <property type="entry name" value="PROTEASES2C"/>
</dbReference>
<gene>
    <name evidence="4" type="ORF">AUK04_03990</name>
</gene>
<keyword evidence="1" id="KW-0645">Protease</keyword>
<dbReference type="Proteomes" id="UP000183758">
    <property type="component" value="Unassembled WGS sequence"/>
</dbReference>
<comment type="caution">
    <text evidence="4">The sequence shown here is derived from an EMBL/GenBank/DDBJ whole genome shotgun (WGS) entry which is preliminary data.</text>
</comment>
<feature type="transmembrane region" description="Helical" evidence="3">
    <location>
        <begin position="124"/>
        <end position="145"/>
    </location>
</feature>
<evidence type="ECO:0000313" key="4">
    <source>
        <dbReference type="EMBL" id="OIP82952.1"/>
    </source>
</evidence>
<dbReference type="InterPro" id="IPR009003">
    <property type="entry name" value="Peptidase_S1_PA"/>
</dbReference>
<dbReference type="Pfam" id="PF13365">
    <property type="entry name" value="Trypsin_2"/>
    <property type="match status" value="1"/>
</dbReference>
<name>A0A1J5HVH3_9BACT</name>
<dbReference type="AlphaFoldDB" id="A0A1J5HVH3"/>
<feature type="transmembrane region" description="Helical" evidence="3">
    <location>
        <begin position="213"/>
        <end position="232"/>
    </location>
</feature>
<feature type="transmembrane region" description="Helical" evidence="3">
    <location>
        <begin position="165"/>
        <end position="193"/>
    </location>
</feature>
<dbReference type="InterPro" id="IPR001940">
    <property type="entry name" value="Peptidase_S1C"/>
</dbReference>
<dbReference type="GO" id="GO:0006508">
    <property type="term" value="P:proteolysis"/>
    <property type="evidence" value="ECO:0007669"/>
    <property type="project" value="UniProtKB-KW"/>
</dbReference>
<evidence type="ECO:0008006" key="6">
    <source>
        <dbReference type="Google" id="ProtNLM"/>
    </source>
</evidence>
<dbReference type="SUPFAM" id="SSF50494">
    <property type="entry name" value="Trypsin-like serine proteases"/>
    <property type="match status" value="1"/>
</dbReference>
<keyword evidence="3" id="KW-1133">Transmembrane helix</keyword>
<proteinExistence type="predicted"/>
<keyword evidence="3" id="KW-0812">Transmembrane</keyword>
<protein>
    <recommendedName>
        <fullName evidence="6">Serine protease</fullName>
    </recommendedName>
</protein>
<evidence type="ECO:0000313" key="5">
    <source>
        <dbReference type="Proteomes" id="UP000183758"/>
    </source>
</evidence>
<dbReference type="EMBL" id="MNZM01000100">
    <property type="protein sequence ID" value="OIP82952.1"/>
    <property type="molecule type" value="Genomic_DNA"/>
</dbReference>
<sequence length="590" mass="66573">MFRFLSKALPSKVYFAIWVLTILYFIVLTILFNKFTSFFQNNQIASAVYGPMYLGNIFVGILTFLFGIASLVSKKEVIVIEQKQNKAHKPKRFYLVSFFVVFIISIIFLVFSNTSFFTKDTTQFPRLVILAFLGFISLILFIAYLSSYPKKTIIKNAKNRERHSFSYWIGDFVISSVLALLISVLFFFIAIPFMQVADGLSFMEKSNIGGINMWRLVIMFGFLTISISFLCFRKRIYMSLAGILIFFLISGTIFVIVLNSSSNQVLTNIETKSITENFITNRGSCNKKTTLQQTKGCILRVLRDDGGHGTGFIIKPGYLITNKHVIEGATKLSVFINEEKEVKVWNYSSNLDLAVLKLPETFLPNSCNWFDSKQLNIAEELYTFGWSNDPTGDSTVTKGIYSRTNKYDNGTEDIQTDASINPGNSGGPLINECGVVGINTARAEWTQEQSPRFIEGMSFALSSNFIHSKIDELINSGSLSKGIPNTSSYQVNNTQPNNQQTYTLDVNNIKSYLNDIYRVKSSWEQARGHVDDQKLNNLIDSFNRQIEFCNHLVNKLGGGQTASGDDINLWKAVIKMGDESAALTNELNRR</sequence>
<keyword evidence="2" id="KW-0378">Hydrolase</keyword>
<dbReference type="GO" id="GO:0004252">
    <property type="term" value="F:serine-type endopeptidase activity"/>
    <property type="evidence" value="ECO:0007669"/>
    <property type="project" value="InterPro"/>
</dbReference>
<keyword evidence="3" id="KW-0472">Membrane</keyword>
<organism evidence="4 5">
    <name type="scientific">Candidatus Roizmanbacteria bacterium CG2_30_33_16</name>
    <dbReference type="NCBI Taxonomy" id="1805340"/>
    <lineage>
        <taxon>Bacteria</taxon>
        <taxon>Candidatus Roizmaniibacteriota</taxon>
    </lineage>
</organism>
<evidence type="ECO:0000256" key="3">
    <source>
        <dbReference type="SAM" id="Phobius"/>
    </source>
</evidence>
<dbReference type="InterPro" id="IPR051201">
    <property type="entry name" value="Chloro_Bact_Ser_Proteases"/>
</dbReference>
<evidence type="ECO:0000256" key="1">
    <source>
        <dbReference type="ARBA" id="ARBA00022670"/>
    </source>
</evidence>
<feature type="transmembrane region" description="Helical" evidence="3">
    <location>
        <begin position="239"/>
        <end position="258"/>
    </location>
</feature>
<feature type="transmembrane region" description="Helical" evidence="3">
    <location>
        <begin position="93"/>
        <end position="112"/>
    </location>
</feature>
<feature type="transmembrane region" description="Helical" evidence="3">
    <location>
        <begin position="52"/>
        <end position="72"/>
    </location>
</feature>
<dbReference type="Gene3D" id="2.40.10.120">
    <property type="match status" value="1"/>
</dbReference>
<dbReference type="PANTHER" id="PTHR43343:SF3">
    <property type="entry name" value="PROTEASE DO-LIKE 8, CHLOROPLASTIC"/>
    <property type="match status" value="1"/>
</dbReference>
<evidence type="ECO:0000256" key="2">
    <source>
        <dbReference type="ARBA" id="ARBA00022801"/>
    </source>
</evidence>
<dbReference type="PANTHER" id="PTHR43343">
    <property type="entry name" value="PEPTIDASE S12"/>
    <property type="match status" value="1"/>
</dbReference>
<reference evidence="4 5" key="1">
    <citation type="journal article" date="2016" name="Environ. Microbiol.">
        <title>Genomic resolution of a cold subsurface aquifer community provides metabolic insights for novel microbes adapted to high CO concentrations.</title>
        <authorList>
            <person name="Probst A.J."/>
            <person name="Castelle C.J."/>
            <person name="Singh A."/>
            <person name="Brown C.T."/>
            <person name="Anantharaman K."/>
            <person name="Sharon I."/>
            <person name="Hug L.A."/>
            <person name="Burstein D."/>
            <person name="Emerson J.B."/>
            <person name="Thomas B.C."/>
            <person name="Banfield J.F."/>
        </authorList>
    </citation>
    <scope>NUCLEOTIDE SEQUENCE [LARGE SCALE GENOMIC DNA]</scope>
    <source>
        <strain evidence="4">CG2_30_33_16</strain>
    </source>
</reference>
<accession>A0A1J5HVH3</accession>